<protein>
    <recommendedName>
        <fullName evidence="4">F-box domain-containing protein</fullName>
    </recommendedName>
</protein>
<reference evidence="2 3" key="1">
    <citation type="submission" date="2015-09" db="EMBL/GenBank/DDBJ databases">
        <title>Host preference determinants of Valsa canker pathogens revealed by comparative genomics.</title>
        <authorList>
            <person name="Yin Z."/>
            <person name="Huang L."/>
        </authorList>
    </citation>
    <scope>NUCLEOTIDE SEQUENCE [LARGE SCALE GENOMIC DNA]</scope>
    <source>
        <strain evidence="2 3">YSFL</strain>
    </source>
</reference>
<dbReference type="EMBL" id="LJZO01000009">
    <property type="protein sequence ID" value="ROW00176.1"/>
    <property type="molecule type" value="Genomic_DNA"/>
</dbReference>
<feature type="compositionally biased region" description="Acidic residues" evidence="1">
    <location>
        <begin position="396"/>
        <end position="429"/>
    </location>
</feature>
<comment type="caution">
    <text evidence="2">The sequence shown here is derived from an EMBL/GenBank/DDBJ whole genome shotgun (WGS) entry which is preliminary data.</text>
</comment>
<evidence type="ECO:0000256" key="1">
    <source>
        <dbReference type="SAM" id="MobiDB-lite"/>
    </source>
</evidence>
<evidence type="ECO:0008006" key="4">
    <source>
        <dbReference type="Google" id="ProtNLM"/>
    </source>
</evidence>
<proteinExistence type="predicted"/>
<name>A0A423W9Z0_CYTCH</name>
<dbReference type="Proteomes" id="UP000284375">
    <property type="component" value="Unassembled WGS sequence"/>
</dbReference>
<dbReference type="OrthoDB" id="62952at2759"/>
<evidence type="ECO:0000313" key="3">
    <source>
        <dbReference type="Proteomes" id="UP000284375"/>
    </source>
</evidence>
<accession>A0A423W9Z0</accession>
<dbReference type="STRING" id="252740.A0A423W9Z0"/>
<organism evidence="2 3">
    <name type="scientific">Cytospora chrysosperma</name>
    <name type="common">Cytospora canker fungus</name>
    <name type="synonym">Sphaeria chrysosperma</name>
    <dbReference type="NCBI Taxonomy" id="252740"/>
    <lineage>
        <taxon>Eukaryota</taxon>
        <taxon>Fungi</taxon>
        <taxon>Dikarya</taxon>
        <taxon>Ascomycota</taxon>
        <taxon>Pezizomycotina</taxon>
        <taxon>Sordariomycetes</taxon>
        <taxon>Sordariomycetidae</taxon>
        <taxon>Diaporthales</taxon>
        <taxon>Cytosporaceae</taxon>
        <taxon>Cytospora</taxon>
    </lineage>
</organism>
<keyword evidence="3" id="KW-1185">Reference proteome</keyword>
<gene>
    <name evidence="2" type="ORF">VSDG_03637</name>
</gene>
<evidence type="ECO:0000313" key="2">
    <source>
        <dbReference type="EMBL" id="ROW00176.1"/>
    </source>
</evidence>
<feature type="region of interest" description="Disordered" evidence="1">
    <location>
        <begin position="385"/>
        <end position="461"/>
    </location>
</feature>
<dbReference type="AlphaFoldDB" id="A0A423W9Z0"/>
<feature type="region of interest" description="Disordered" evidence="1">
    <location>
        <begin position="1"/>
        <end position="23"/>
    </location>
</feature>
<sequence length="461" mass="52682">MSSDSDADNVLTNGNNANIADTGTGISAFVPSSAENSAMENSAAMVKSNMEISDPENLTTRNYFADNFSITNSATENSTAESFAVDNSVTQTCTTVDLTPEEPNAEDSFMERILEPRSFEKLPPEIRNRILDYVFSDQPDPCSKEGQRPLTKTLDPPGIISASKVLRQTALLMYYRGREFCIQVPEHEDKRTEVEDLQFTLMRRYNIHPALYDQIMVWLEELADQVAGKVKHCIEGLGSMSSVHYRFVESVRVWSGRFRVNGVGFGYNWSPNSYIVGFKAFSGPPRCGQGRKEHKRINVNGDLDWRDFDLVRRVYTEKLRHIETDIDALNWQDVLLHPALQYIVKELCLLGAAGAPAMEWVEVMVEDWDCSWVREELGMPEYKDDRLDDYKKSFPEEEEEEEDEEDEEEEEEDEEDEEEEEEEEEDSEHESERESEKESEDDIKEGQSVFSPPDAGDESLD</sequence>
<feature type="compositionally biased region" description="Basic and acidic residues" evidence="1">
    <location>
        <begin position="385"/>
        <end position="395"/>
    </location>
</feature>